<evidence type="ECO:0000256" key="8">
    <source>
        <dbReference type="RuleBase" id="RU361174"/>
    </source>
</evidence>
<dbReference type="PANTHER" id="PTHR31490:SF90">
    <property type="entry name" value="ENDO-1,4-BETA-XYLANASE A"/>
    <property type="match status" value="1"/>
</dbReference>
<dbReference type="Pfam" id="PF02013">
    <property type="entry name" value="CBM_10"/>
    <property type="match status" value="1"/>
</dbReference>
<dbReference type="AlphaFoldDB" id="A0A2S1TZ77"/>
<protein>
    <recommendedName>
        <fullName evidence="8">Beta-xylanase</fullName>
        <ecNumber evidence="8">3.2.1.8</ecNumber>
    </recommendedName>
</protein>
<feature type="domain" description="CBM10" evidence="12">
    <location>
        <begin position="25"/>
        <end position="62"/>
    </location>
</feature>
<feature type="region of interest" description="Disordered" evidence="9">
    <location>
        <begin position="462"/>
        <end position="642"/>
    </location>
</feature>
<evidence type="ECO:0000256" key="3">
    <source>
        <dbReference type="ARBA" id="ARBA00022737"/>
    </source>
</evidence>
<dbReference type="PANTHER" id="PTHR31490">
    <property type="entry name" value="GLYCOSYL HYDROLASE"/>
    <property type="match status" value="1"/>
</dbReference>
<evidence type="ECO:0000256" key="2">
    <source>
        <dbReference type="ARBA" id="ARBA00022729"/>
    </source>
</evidence>
<feature type="chain" id="PRO_5015560621" description="Beta-xylanase" evidence="10">
    <location>
        <begin position="20"/>
        <end position="642"/>
    </location>
</feature>
<keyword evidence="2 10" id="KW-0732">Signal</keyword>
<dbReference type="PRINTS" id="PR00134">
    <property type="entry name" value="GLHYDRLASE10"/>
</dbReference>
<sequence length="642" mass="72348">MRITDLLLLTSALVAASFAKPTENGCWSEKFNIPCCKSTTKVVRKTYDGEWGLEDGQWCSIGESTRPSDDVPPLPSAPSDLDSLVDPAADCDITDSITGDSLAKLAPFRMGVGLNGGSVSNYTPSSKKMMELINYQFNSMTYSNGMKSLFIMDQEESLKNLAEGKEEVAVNFSGVIDGLEFSAKNDLHIRGHVLVWHKQTPEWFFRKDFDETKEYVDRETIFKRLDSYMKNYFDFLNFNYPGVVDAVDVVNEAVEVLEGKYDNSTGWYTRTESYEGDENIWYNLVGPDYVKEAFRIARKYALPTTKLTYNDYDTWRTTPHDKTGAIIKLMKMLKEEDLVDVIGMESYITPGEPTPEEYGKAIERYADAGLEIQITEFTIYVTDGDDWLEKQTVHYREMFQTIIDAYKKGANISSFTVFGLQDGYRFYESDSTRTRLYDHDLQKKPNFQAIMDILKEYNAELDKEDDVETTGLGDDDGDDIIETPGIGEDIETLPAEDSGTDDEDVISTSGLEDDEDSADDDKEEGNDEKKEDEGEKSANDDNAEVNDDTEEGNNDEEATITGDLEDNEDSADENNEEGNDEKAEINDEKKEEDDDEKSTNDGKEDLKDDENSADDEIEEAKAPVSDANAPVKAKKKCVVRHK</sequence>
<evidence type="ECO:0000256" key="7">
    <source>
        <dbReference type="ARBA" id="ARBA00023326"/>
    </source>
</evidence>
<keyword evidence="3" id="KW-0677">Repeat</keyword>
<keyword evidence="7 8" id="KW-0624">Polysaccharide degradation</keyword>
<name>A0A2S1TZ77_9FUNG</name>
<feature type="compositionally biased region" description="Basic and acidic residues" evidence="9">
    <location>
        <begin position="597"/>
        <end position="610"/>
    </location>
</feature>
<reference evidence="13" key="1">
    <citation type="submission" date="2018-03" db="EMBL/GenBank/DDBJ databases">
        <title>Horizontal gene transfer is an indispensable driver in forging the evolution of the Neocallimastigomycota as a distinct gut-dwelling fungal lineage.</title>
        <authorList>
            <person name="Murphy C.L."/>
            <person name="Youssef N.H."/>
            <person name="Elshahed M.S."/>
        </authorList>
    </citation>
    <scope>NUCLEOTIDE SEQUENCE</scope>
    <source>
        <strain evidence="13">O2</strain>
    </source>
</reference>
<evidence type="ECO:0000256" key="4">
    <source>
        <dbReference type="ARBA" id="ARBA00022801"/>
    </source>
</evidence>
<dbReference type="SMART" id="SM00633">
    <property type="entry name" value="Glyco_10"/>
    <property type="match status" value="1"/>
</dbReference>
<keyword evidence="4 8" id="KW-0378">Hydrolase</keyword>
<evidence type="ECO:0000256" key="5">
    <source>
        <dbReference type="ARBA" id="ARBA00023277"/>
    </source>
</evidence>
<feature type="compositionally biased region" description="Basic residues" evidence="9">
    <location>
        <begin position="632"/>
        <end position="642"/>
    </location>
</feature>
<dbReference type="EMBL" id="MH043796">
    <property type="protein sequence ID" value="AWI66950.1"/>
    <property type="molecule type" value="mRNA"/>
</dbReference>
<accession>A0A2S1TZ77</accession>
<evidence type="ECO:0000256" key="9">
    <source>
        <dbReference type="SAM" id="MobiDB-lite"/>
    </source>
</evidence>
<dbReference type="SUPFAM" id="SSF64571">
    <property type="entry name" value="Cellulose docking domain, dockering"/>
    <property type="match status" value="1"/>
</dbReference>
<evidence type="ECO:0000256" key="1">
    <source>
        <dbReference type="ARBA" id="ARBA00007495"/>
    </source>
</evidence>
<dbReference type="SUPFAM" id="SSF51445">
    <property type="entry name" value="(Trans)glycosidases"/>
    <property type="match status" value="1"/>
</dbReference>
<evidence type="ECO:0000256" key="10">
    <source>
        <dbReference type="SAM" id="SignalP"/>
    </source>
</evidence>
<dbReference type="InterPro" id="IPR044846">
    <property type="entry name" value="GH10"/>
</dbReference>
<dbReference type="GO" id="GO:0000272">
    <property type="term" value="P:polysaccharide catabolic process"/>
    <property type="evidence" value="ECO:0007669"/>
    <property type="project" value="UniProtKB-KW"/>
</dbReference>
<evidence type="ECO:0000313" key="13">
    <source>
        <dbReference type="EMBL" id="AWI66950.1"/>
    </source>
</evidence>
<dbReference type="InterPro" id="IPR009034">
    <property type="entry name" value="Dockerin_dom_fun_sf"/>
</dbReference>
<evidence type="ECO:0000259" key="11">
    <source>
        <dbReference type="PROSITE" id="PS51760"/>
    </source>
</evidence>
<feature type="compositionally biased region" description="Acidic residues" evidence="9">
    <location>
        <begin position="541"/>
        <end position="579"/>
    </location>
</feature>
<comment type="similarity">
    <text evidence="1 8">Belongs to the glycosyl hydrolase 10 (cellulase F) family.</text>
</comment>
<dbReference type="PROSITE" id="PS51760">
    <property type="entry name" value="GH10_2"/>
    <property type="match status" value="1"/>
</dbReference>
<evidence type="ECO:0000259" key="12">
    <source>
        <dbReference type="PROSITE" id="PS51763"/>
    </source>
</evidence>
<dbReference type="InterPro" id="IPR001000">
    <property type="entry name" value="GH10_dom"/>
</dbReference>
<evidence type="ECO:0000256" key="6">
    <source>
        <dbReference type="ARBA" id="ARBA00023295"/>
    </source>
</evidence>
<keyword evidence="6 8" id="KW-0326">Glycosidase</keyword>
<proteinExistence type="evidence at transcript level"/>
<feature type="compositionally biased region" description="Acidic residues" evidence="9">
    <location>
        <begin position="462"/>
        <end position="481"/>
    </location>
</feature>
<dbReference type="EC" id="3.2.1.8" evidence="8"/>
<feature type="domain" description="GH10" evidence="11">
    <location>
        <begin position="120"/>
        <end position="453"/>
    </location>
</feature>
<dbReference type="InterPro" id="IPR002883">
    <property type="entry name" value="CBM10/Dockerin_dom"/>
</dbReference>
<feature type="compositionally biased region" description="Basic and acidic residues" evidence="9">
    <location>
        <begin position="527"/>
        <end position="539"/>
    </location>
</feature>
<keyword evidence="5 8" id="KW-0119">Carbohydrate metabolism</keyword>
<organism evidence="13">
    <name type="scientific">Anaeromyces contortus</name>
    <dbReference type="NCBI Taxonomy" id="2170304"/>
    <lineage>
        <taxon>Eukaryota</taxon>
        <taxon>Fungi</taxon>
        <taxon>Fungi incertae sedis</taxon>
        <taxon>Chytridiomycota</taxon>
        <taxon>Chytridiomycota incertae sedis</taxon>
        <taxon>Neocallimastigomycetes</taxon>
        <taxon>Neocallimastigales</taxon>
        <taxon>Neocallimastigaceae</taxon>
        <taxon>Anaeromyces</taxon>
    </lineage>
</organism>
<dbReference type="PROSITE" id="PS51763">
    <property type="entry name" value="CBM10"/>
    <property type="match status" value="1"/>
</dbReference>
<dbReference type="InterPro" id="IPR017853">
    <property type="entry name" value="GH"/>
</dbReference>
<comment type="catalytic activity">
    <reaction evidence="8">
        <text>Endohydrolysis of (1-&gt;4)-beta-D-xylosidic linkages in xylans.</text>
        <dbReference type="EC" id="3.2.1.8"/>
    </reaction>
</comment>
<dbReference type="GO" id="GO:0031176">
    <property type="term" value="F:endo-1,4-beta-xylanase activity"/>
    <property type="evidence" value="ECO:0007669"/>
    <property type="project" value="UniProtKB-EC"/>
</dbReference>
<dbReference type="Gene3D" id="3.90.1220.10">
    <property type="entry name" value="Cellulose docking domain, dockering"/>
    <property type="match status" value="1"/>
</dbReference>
<feature type="compositionally biased region" description="Acidic residues" evidence="9">
    <location>
        <begin position="498"/>
        <end position="526"/>
    </location>
</feature>
<feature type="signal peptide" evidence="10">
    <location>
        <begin position="1"/>
        <end position="19"/>
    </location>
</feature>
<feature type="compositionally biased region" description="Basic and acidic residues" evidence="9">
    <location>
        <begin position="580"/>
        <end position="589"/>
    </location>
</feature>
<dbReference type="Pfam" id="PF00331">
    <property type="entry name" value="Glyco_hydro_10"/>
    <property type="match status" value="1"/>
</dbReference>
<dbReference type="Gene3D" id="3.20.20.80">
    <property type="entry name" value="Glycosidases"/>
    <property type="match status" value="1"/>
</dbReference>